<evidence type="ECO:0000313" key="5">
    <source>
        <dbReference type="Proteomes" id="UP000184520"/>
    </source>
</evidence>
<feature type="domain" description="Inner membrane protein YqiJ OB-fold" evidence="2">
    <location>
        <begin position="143"/>
        <end position="203"/>
    </location>
</feature>
<evidence type="ECO:0008006" key="6">
    <source>
        <dbReference type="Google" id="ProtNLM"/>
    </source>
</evidence>
<evidence type="ECO:0000313" key="4">
    <source>
        <dbReference type="EMBL" id="SHF89187.1"/>
    </source>
</evidence>
<protein>
    <recommendedName>
        <fullName evidence="6">Membrane protein implicated in regulation of membrane protease activity</fullName>
    </recommendedName>
</protein>
<reference evidence="5" key="1">
    <citation type="submission" date="2016-11" db="EMBL/GenBank/DDBJ databases">
        <authorList>
            <person name="Varghese N."/>
            <person name="Submissions S."/>
        </authorList>
    </citation>
    <scope>NUCLEOTIDE SEQUENCE [LARGE SCALE GENOMIC DNA]</scope>
    <source>
        <strain evidence="5">CGMCC 1.8995</strain>
    </source>
</reference>
<dbReference type="InterPro" id="IPR010840">
    <property type="entry name" value="YqiJ_OB"/>
</dbReference>
<proteinExistence type="predicted"/>
<gene>
    <name evidence="4" type="ORF">SAMN05216361_0777</name>
</gene>
<dbReference type="Pfam" id="PF21001">
    <property type="entry name" value="YqiJ_N"/>
    <property type="match status" value="1"/>
</dbReference>
<feature type="transmembrane region" description="Helical" evidence="1">
    <location>
        <begin position="102"/>
        <end position="123"/>
    </location>
</feature>
<dbReference type="Pfam" id="PF07290">
    <property type="entry name" value="YqiJ_OB"/>
    <property type="match status" value="1"/>
</dbReference>
<feature type="domain" description="Inner membrane protein YqiJ N-terminal" evidence="3">
    <location>
        <begin position="10"/>
        <end position="119"/>
    </location>
</feature>
<dbReference type="Proteomes" id="UP000184520">
    <property type="component" value="Unassembled WGS sequence"/>
</dbReference>
<feature type="transmembrane region" description="Helical" evidence="1">
    <location>
        <begin position="72"/>
        <end position="90"/>
    </location>
</feature>
<dbReference type="RefSeq" id="WP_073318024.1">
    <property type="nucleotide sequence ID" value="NZ_FQWD01000001.1"/>
</dbReference>
<keyword evidence="1" id="KW-0472">Membrane</keyword>
<keyword evidence="1" id="KW-1133">Transmembrane helix</keyword>
<evidence type="ECO:0000259" key="3">
    <source>
        <dbReference type="Pfam" id="PF21001"/>
    </source>
</evidence>
<dbReference type="EMBL" id="FQWD01000001">
    <property type="protein sequence ID" value="SHF89187.1"/>
    <property type="molecule type" value="Genomic_DNA"/>
</dbReference>
<evidence type="ECO:0000259" key="2">
    <source>
        <dbReference type="Pfam" id="PF07290"/>
    </source>
</evidence>
<name>A0A1M5FCE5_9ALTE</name>
<keyword evidence="5" id="KW-1185">Reference proteome</keyword>
<dbReference type="AlphaFoldDB" id="A0A1M5FCE5"/>
<feature type="transmembrane region" description="Helical" evidence="1">
    <location>
        <begin position="12"/>
        <end position="41"/>
    </location>
</feature>
<dbReference type="OrthoDB" id="7207054at2"/>
<dbReference type="InterPro" id="IPR048376">
    <property type="entry name" value="YqiJ_N"/>
</dbReference>
<keyword evidence="1" id="KW-0812">Transmembrane</keyword>
<sequence>MLSFFLSDANFWFSCALGIVAALFVMEVVGTLMGISLLGLADDQVDFDADAVASAGSLTALASWLSLDRLPLMVWLVILLTSFGIIGILTNMVSQSAIGGHFPVFIVVTISVIAALIITARLGGVIARLLPKHESSATSSEQLVGSVGHITVGTARAASPAEAKFLDAFEQPHYLLVEPIEPKDIFQQGDKVVLVKKQHHSWLATRYIEL</sequence>
<dbReference type="STRING" id="634436.SAMN05216361_0777"/>
<accession>A0A1M5FCE5</accession>
<organism evidence="4 5">
    <name type="scientific">Marisediminitalea aggregata</name>
    <dbReference type="NCBI Taxonomy" id="634436"/>
    <lineage>
        <taxon>Bacteria</taxon>
        <taxon>Pseudomonadati</taxon>
        <taxon>Pseudomonadota</taxon>
        <taxon>Gammaproteobacteria</taxon>
        <taxon>Alteromonadales</taxon>
        <taxon>Alteromonadaceae</taxon>
        <taxon>Marisediminitalea</taxon>
    </lineage>
</organism>
<evidence type="ECO:0000256" key="1">
    <source>
        <dbReference type="SAM" id="Phobius"/>
    </source>
</evidence>